<evidence type="ECO:0000256" key="3">
    <source>
        <dbReference type="ARBA" id="ARBA00022645"/>
    </source>
</evidence>
<evidence type="ECO:0000313" key="13">
    <source>
        <dbReference type="EMBL" id="ORZ39743.1"/>
    </source>
</evidence>
<dbReference type="Gene3D" id="3.40.630.10">
    <property type="entry name" value="Zn peptidases"/>
    <property type="match status" value="1"/>
</dbReference>
<feature type="active site" description="Proton donor/acceptor" evidence="10">
    <location>
        <position position="374"/>
    </location>
</feature>
<dbReference type="PROSITE" id="PS52035">
    <property type="entry name" value="PEPTIDASE_M14"/>
    <property type="match status" value="1"/>
</dbReference>
<dbReference type="EMBL" id="MCFL01000004">
    <property type="protein sequence ID" value="ORZ39743.1"/>
    <property type="molecule type" value="Genomic_DNA"/>
</dbReference>
<protein>
    <recommendedName>
        <fullName evidence="12">Peptidase M14 domain-containing protein</fullName>
    </recommendedName>
</protein>
<dbReference type="InterPro" id="IPR000834">
    <property type="entry name" value="Peptidase_M14"/>
</dbReference>
<name>A0A1Y2I187_9FUNG</name>
<dbReference type="OrthoDB" id="3626597at2759"/>
<dbReference type="FunFam" id="3.40.630.10:FF:000084">
    <property type="entry name" value="Carboxypeptidase B2"/>
    <property type="match status" value="1"/>
</dbReference>
<dbReference type="Pfam" id="PF00246">
    <property type="entry name" value="Peptidase_M14"/>
    <property type="match status" value="1"/>
</dbReference>
<evidence type="ECO:0000259" key="12">
    <source>
        <dbReference type="PROSITE" id="PS52035"/>
    </source>
</evidence>
<gene>
    <name evidence="13" type="ORF">BCR44DRAFT_1482400</name>
</gene>
<keyword evidence="3" id="KW-0121">Carboxypeptidase</keyword>
<evidence type="ECO:0000256" key="11">
    <source>
        <dbReference type="SAM" id="MobiDB-lite"/>
    </source>
</evidence>
<comment type="similarity">
    <text evidence="2 10">Belongs to the peptidase M14 family.</text>
</comment>
<evidence type="ECO:0000256" key="1">
    <source>
        <dbReference type="ARBA" id="ARBA00001947"/>
    </source>
</evidence>
<reference evidence="13 14" key="1">
    <citation type="submission" date="2016-07" db="EMBL/GenBank/DDBJ databases">
        <title>Pervasive Adenine N6-methylation of Active Genes in Fungi.</title>
        <authorList>
            <consortium name="DOE Joint Genome Institute"/>
            <person name="Mondo S.J."/>
            <person name="Dannebaum R.O."/>
            <person name="Kuo R.C."/>
            <person name="Labutti K."/>
            <person name="Haridas S."/>
            <person name="Kuo A."/>
            <person name="Salamov A."/>
            <person name="Ahrendt S.R."/>
            <person name="Lipzen A."/>
            <person name="Sullivan W."/>
            <person name="Andreopoulos W.B."/>
            <person name="Clum A."/>
            <person name="Lindquist E."/>
            <person name="Daum C."/>
            <person name="Ramamoorthy G.K."/>
            <person name="Gryganskyi A."/>
            <person name="Culley D."/>
            <person name="Magnuson J.K."/>
            <person name="James T.Y."/>
            <person name="O'Malley M.A."/>
            <person name="Stajich J.E."/>
            <person name="Spatafora J.W."/>
            <person name="Visel A."/>
            <person name="Grigoriev I.V."/>
        </authorList>
    </citation>
    <scope>NUCLEOTIDE SEQUENCE [LARGE SCALE GENOMIC DNA]</scope>
    <source>
        <strain evidence="13 14">PL171</strain>
    </source>
</reference>
<organism evidence="13 14">
    <name type="scientific">Catenaria anguillulae PL171</name>
    <dbReference type="NCBI Taxonomy" id="765915"/>
    <lineage>
        <taxon>Eukaryota</taxon>
        <taxon>Fungi</taxon>
        <taxon>Fungi incertae sedis</taxon>
        <taxon>Blastocladiomycota</taxon>
        <taxon>Blastocladiomycetes</taxon>
        <taxon>Blastocladiales</taxon>
        <taxon>Catenariaceae</taxon>
        <taxon>Catenaria</taxon>
    </lineage>
</organism>
<proteinExistence type="inferred from homology"/>
<evidence type="ECO:0000256" key="10">
    <source>
        <dbReference type="PROSITE-ProRule" id="PRU01379"/>
    </source>
</evidence>
<evidence type="ECO:0000256" key="9">
    <source>
        <dbReference type="ARBA" id="ARBA00023049"/>
    </source>
</evidence>
<feature type="domain" description="Peptidase M14" evidence="12">
    <location>
        <begin position="112"/>
        <end position="413"/>
    </location>
</feature>
<dbReference type="SUPFAM" id="SSF53187">
    <property type="entry name" value="Zn-dependent exopeptidases"/>
    <property type="match status" value="1"/>
</dbReference>
<evidence type="ECO:0000256" key="7">
    <source>
        <dbReference type="ARBA" id="ARBA00022801"/>
    </source>
</evidence>
<dbReference type="PANTHER" id="PTHR11705:SF143">
    <property type="entry name" value="SLL0236 PROTEIN"/>
    <property type="match status" value="1"/>
</dbReference>
<feature type="region of interest" description="Disordered" evidence="11">
    <location>
        <begin position="259"/>
        <end position="281"/>
    </location>
</feature>
<dbReference type="Proteomes" id="UP000193411">
    <property type="component" value="Unassembled WGS sequence"/>
</dbReference>
<dbReference type="PANTHER" id="PTHR11705">
    <property type="entry name" value="PROTEASE FAMILY M14 CARBOXYPEPTIDASE A,B"/>
    <property type="match status" value="1"/>
</dbReference>
<dbReference type="GO" id="GO:0008270">
    <property type="term" value="F:zinc ion binding"/>
    <property type="evidence" value="ECO:0007669"/>
    <property type="project" value="InterPro"/>
</dbReference>
<dbReference type="GO" id="GO:0004181">
    <property type="term" value="F:metallocarboxypeptidase activity"/>
    <property type="evidence" value="ECO:0007669"/>
    <property type="project" value="InterPro"/>
</dbReference>
<comment type="cofactor">
    <cofactor evidence="1">
        <name>Zn(2+)</name>
        <dbReference type="ChEBI" id="CHEBI:29105"/>
    </cofactor>
</comment>
<keyword evidence="9" id="KW-0482">Metalloprotease</keyword>
<keyword evidence="5" id="KW-0479">Metal-binding</keyword>
<dbReference type="AlphaFoldDB" id="A0A1Y2I187"/>
<keyword evidence="14" id="KW-1185">Reference proteome</keyword>
<dbReference type="GO" id="GO:0005615">
    <property type="term" value="C:extracellular space"/>
    <property type="evidence" value="ECO:0007669"/>
    <property type="project" value="TreeGrafter"/>
</dbReference>
<evidence type="ECO:0000256" key="6">
    <source>
        <dbReference type="ARBA" id="ARBA00022729"/>
    </source>
</evidence>
<keyword evidence="6" id="KW-0732">Signal</keyword>
<evidence type="ECO:0000256" key="5">
    <source>
        <dbReference type="ARBA" id="ARBA00022723"/>
    </source>
</evidence>
<comment type="caution">
    <text evidence="13">The sequence shown here is derived from an EMBL/GenBank/DDBJ whole genome shotgun (WGS) entry which is preliminary data.</text>
</comment>
<keyword evidence="4" id="KW-0645">Protease</keyword>
<evidence type="ECO:0000256" key="4">
    <source>
        <dbReference type="ARBA" id="ARBA00022670"/>
    </source>
</evidence>
<dbReference type="SMART" id="SM00631">
    <property type="entry name" value="Zn_pept"/>
    <property type="match status" value="1"/>
</dbReference>
<dbReference type="PRINTS" id="PR00765">
    <property type="entry name" value="CRBOXYPTASEA"/>
</dbReference>
<sequence length="420" mass="46821">MASMLRELCHRVIRIVNPTKSLLQTVSTRGLDVWARGRYSIDIRVGPGTREIDQLRVANGGQLNFRILVPSVSALLAKDAVQRTPPPSRRPRPGMMAAPDPPIPIDLSFFADYRTYPQIVEYLQAKCAEFPNICEFVPSIGGQSVEGRDIASVRIGTSLGSANNTKPQALVQALMHGREWASGTTALYLLHRLLEQSRTSPLVQQLLGQVDIHFIPVLNPDGYMYSHTTNRLWRKNRRRHGLLDTFGVDLNRNFPHRWASPNGGASLNPSDETYRGPRPASEPDVKAVIDYVSKEMPRMIAALDLHAFSEMIMRPWGDTPDQTPHEEQYKQVTERMAQAVNRVHGQDFLAIKSVDLVDGSTGTANVRPYSVAIELRPNPETENGQFGFMLPASQIIPTGEEIFGAFLLYVRNAIANPLRA</sequence>
<keyword evidence="8" id="KW-0862">Zinc</keyword>
<evidence type="ECO:0000313" key="14">
    <source>
        <dbReference type="Proteomes" id="UP000193411"/>
    </source>
</evidence>
<evidence type="ECO:0000256" key="8">
    <source>
        <dbReference type="ARBA" id="ARBA00022833"/>
    </source>
</evidence>
<dbReference type="GO" id="GO:0006508">
    <property type="term" value="P:proteolysis"/>
    <property type="evidence" value="ECO:0007669"/>
    <property type="project" value="UniProtKB-KW"/>
</dbReference>
<keyword evidence="7" id="KW-0378">Hydrolase</keyword>
<evidence type="ECO:0000256" key="2">
    <source>
        <dbReference type="ARBA" id="ARBA00005988"/>
    </source>
</evidence>
<accession>A0A1Y2I187</accession>